<proteinExistence type="predicted"/>
<dbReference type="RefSeq" id="XP_029348213.1">
    <property type="nucleotide sequence ID" value="XM_029492353.1"/>
</dbReference>
<sequence length="133" mass="15877">MNRTICNIKYDLNMMADKVNNIEGMLFNDFKREDQSKRNCEDTFQTEFNNLLPLETEENLQTFEIKLLNKEFRAKMVEEIKRYSRNTLPSTVRAIMRIIFKDRLLEEYSYKGIGNKKVFYTLATCSIIFGKFD</sequence>
<reference evidence="3" key="1">
    <citation type="submission" date="2010-06" db="EMBL/GenBank/DDBJ databases">
        <authorList>
            <person name="Jiang H."/>
            <person name="Abraham K."/>
            <person name="Ali S."/>
            <person name="Alsbrooks S.L."/>
            <person name="Anim B.N."/>
            <person name="Anosike U.S."/>
            <person name="Attaway T."/>
            <person name="Bandaranaike D.P."/>
            <person name="Battles P.K."/>
            <person name="Bell S.N."/>
            <person name="Bell A.V."/>
            <person name="Beltran B."/>
            <person name="Bickham C."/>
            <person name="Bustamante Y."/>
            <person name="Caleb T."/>
            <person name="Canada A."/>
            <person name="Cardenas V."/>
            <person name="Carter K."/>
            <person name="Chacko J."/>
            <person name="Chandrabose M.N."/>
            <person name="Chavez D."/>
            <person name="Chavez A."/>
            <person name="Chen L."/>
            <person name="Chu H.-S."/>
            <person name="Claassen K.J."/>
            <person name="Cockrell R."/>
            <person name="Collins M."/>
            <person name="Cooper J.A."/>
            <person name="Cree A."/>
            <person name="Curry S.M."/>
            <person name="Da Y."/>
            <person name="Dao M.D."/>
            <person name="Das B."/>
            <person name="Davila M.-L."/>
            <person name="Davy-Carroll L."/>
            <person name="Denson S."/>
            <person name="Dinh H."/>
            <person name="Ebong V.E."/>
            <person name="Edwards J.R."/>
            <person name="Egan A."/>
            <person name="El-Daye J."/>
            <person name="Escobedo L."/>
            <person name="Fernandez S."/>
            <person name="Fernando P.R."/>
            <person name="Flagg N."/>
            <person name="Forbes L.D."/>
            <person name="Fowler R.G."/>
            <person name="Fu Q."/>
            <person name="Gabisi R.A."/>
            <person name="Ganer J."/>
            <person name="Garbino Pronczuk A."/>
            <person name="Garcia R.M."/>
            <person name="Garner T."/>
            <person name="Garrett T.E."/>
            <person name="Gonzalez D.A."/>
            <person name="Hamid H."/>
            <person name="Hawkins E.S."/>
            <person name="Hirani K."/>
            <person name="Hogues M.E."/>
            <person name="Hollins B."/>
            <person name="Hsiao C.-H."/>
            <person name="Jabil R."/>
            <person name="James M.L."/>
            <person name="Jhangiani S.N."/>
            <person name="Johnson B."/>
            <person name="Johnson Q."/>
            <person name="Joshi V."/>
            <person name="Kalu J.B."/>
            <person name="Kam C."/>
            <person name="Kashfia A."/>
            <person name="Keebler J."/>
            <person name="Kisamo H."/>
            <person name="Kovar C.L."/>
            <person name="Lago L.A."/>
            <person name="Lai C.-Y."/>
            <person name="Laidlaw J."/>
            <person name="Lara F."/>
            <person name="Le T.-K."/>
            <person name="Lee S.L."/>
            <person name="Legall F.H."/>
            <person name="Lemon S.J."/>
            <person name="Lewis L.R."/>
            <person name="Li B."/>
            <person name="Liu Y."/>
            <person name="Liu Y.-S."/>
            <person name="Lopez J."/>
            <person name="Lozado R.J."/>
            <person name="Lu J."/>
            <person name="Madu R.C."/>
            <person name="Maheshwari M."/>
            <person name="Maheshwari R."/>
            <person name="Malloy K."/>
            <person name="Martinez E."/>
            <person name="Mathew T."/>
            <person name="Mercado I.C."/>
            <person name="Mercado C."/>
            <person name="Meyer B."/>
            <person name="Montgomery K."/>
            <person name="Morgan M.B."/>
            <person name="Munidasa M."/>
            <person name="Nazareth L.V."/>
            <person name="Nelson J."/>
            <person name="Ng B.M."/>
            <person name="Nguyen N.B."/>
            <person name="Nguyen P.Q."/>
            <person name="Nguyen T."/>
            <person name="Obregon M."/>
            <person name="Okwuonu G.O."/>
            <person name="Onwere C.G."/>
            <person name="Orozco G."/>
            <person name="Parra A."/>
            <person name="Patel S."/>
            <person name="Patil S."/>
            <person name="Perez A."/>
            <person name="Perez Y."/>
            <person name="Pham C."/>
            <person name="Primus E.L."/>
            <person name="Pu L.-L."/>
            <person name="Puazo M."/>
            <person name="Qin X."/>
            <person name="Quiroz J.B."/>
            <person name="Reese J."/>
            <person name="Richards S."/>
            <person name="Rives C.M."/>
            <person name="Robberts R."/>
            <person name="Ruiz S.J."/>
            <person name="Ruiz M.J."/>
            <person name="Santibanez J."/>
            <person name="Schneider B.W."/>
            <person name="Sisson I."/>
            <person name="Smith M."/>
            <person name="Sodergren E."/>
            <person name="Song X.-Z."/>
            <person name="Song B.B."/>
            <person name="Summersgill H."/>
            <person name="Thelus R."/>
            <person name="Thornton R.D."/>
            <person name="Trejos Z.Y."/>
            <person name="Usmani K."/>
            <person name="Vattathil S."/>
            <person name="Villasana D."/>
            <person name="Walker D.L."/>
            <person name="Wang S."/>
            <person name="Wang K."/>
            <person name="White C.S."/>
            <person name="Williams A.C."/>
            <person name="Williamson J."/>
            <person name="Wilson K."/>
            <person name="Woghiren I.O."/>
            <person name="Woodworth J.R."/>
            <person name="Worley K.C."/>
            <person name="Wright R.A."/>
            <person name="Wu W."/>
            <person name="Young L."/>
            <person name="Zhang L."/>
            <person name="Zhang J."/>
            <person name="Zhu Y."/>
            <person name="Muzny D.M."/>
            <person name="Weinstock G."/>
            <person name="Gibbs R.A."/>
        </authorList>
    </citation>
    <scope>NUCLEOTIDE SEQUENCE [LARGE SCALE GENOMIC DNA]</scope>
    <source>
        <strain evidence="3">LSR1</strain>
    </source>
</reference>
<dbReference type="Proteomes" id="UP000007819">
    <property type="component" value="Unassembled WGS sequence"/>
</dbReference>
<dbReference type="EnsemblMetazoa" id="XM_029492353.1">
    <property type="protein sequence ID" value="XP_029348213.1"/>
    <property type="gene ID" value="LOC107885245"/>
</dbReference>
<evidence type="ECO:0000313" key="3">
    <source>
        <dbReference type="Proteomes" id="UP000007819"/>
    </source>
</evidence>
<feature type="domain" description="DUF4806" evidence="1">
    <location>
        <begin position="52"/>
        <end position="120"/>
    </location>
</feature>
<name>A0A8R2JV83_ACYPI</name>
<reference evidence="2" key="2">
    <citation type="submission" date="2022-06" db="UniProtKB">
        <authorList>
            <consortium name="EnsemblMetazoa"/>
        </authorList>
    </citation>
    <scope>IDENTIFICATION</scope>
</reference>
<dbReference type="PANTHER" id="PTHR34153">
    <property type="entry name" value="SI:CH211-262H13.3-RELATED-RELATED"/>
    <property type="match status" value="1"/>
</dbReference>
<dbReference type="OrthoDB" id="6622440at2759"/>
<dbReference type="Pfam" id="PF16064">
    <property type="entry name" value="DUF4806"/>
    <property type="match status" value="1"/>
</dbReference>
<dbReference type="KEGG" id="api:107885245"/>
<keyword evidence="3" id="KW-1185">Reference proteome</keyword>
<dbReference type="AlphaFoldDB" id="A0A8R2JV83"/>
<evidence type="ECO:0000259" key="1">
    <source>
        <dbReference type="Pfam" id="PF16064"/>
    </source>
</evidence>
<organism evidence="2 3">
    <name type="scientific">Acyrthosiphon pisum</name>
    <name type="common">Pea aphid</name>
    <dbReference type="NCBI Taxonomy" id="7029"/>
    <lineage>
        <taxon>Eukaryota</taxon>
        <taxon>Metazoa</taxon>
        <taxon>Ecdysozoa</taxon>
        <taxon>Arthropoda</taxon>
        <taxon>Hexapoda</taxon>
        <taxon>Insecta</taxon>
        <taxon>Pterygota</taxon>
        <taxon>Neoptera</taxon>
        <taxon>Paraneoptera</taxon>
        <taxon>Hemiptera</taxon>
        <taxon>Sternorrhyncha</taxon>
        <taxon>Aphidomorpha</taxon>
        <taxon>Aphidoidea</taxon>
        <taxon>Aphididae</taxon>
        <taxon>Macrosiphini</taxon>
        <taxon>Acyrthosiphon</taxon>
    </lineage>
</organism>
<protein>
    <recommendedName>
        <fullName evidence="1">DUF4806 domain-containing protein</fullName>
    </recommendedName>
</protein>
<dbReference type="GeneID" id="107885245"/>
<evidence type="ECO:0000313" key="2">
    <source>
        <dbReference type="EnsemblMetazoa" id="XP_029348213.1"/>
    </source>
</evidence>
<dbReference type="PANTHER" id="PTHR34153:SF2">
    <property type="entry name" value="SI:CH211-262H13.3-RELATED"/>
    <property type="match status" value="1"/>
</dbReference>
<dbReference type="InterPro" id="IPR032071">
    <property type="entry name" value="DUF4806"/>
</dbReference>
<accession>A0A8R2JV83</accession>